<feature type="compositionally biased region" description="Low complexity" evidence="1">
    <location>
        <begin position="150"/>
        <end position="171"/>
    </location>
</feature>
<evidence type="ECO:0000313" key="2">
    <source>
        <dbReference type="EMBL" id="KAL1836486.1"/>
    </source>
</evidence>
<organism evidence="2 3">
    <name type="scientific">Humicola insolens</name>
    <name type="common">Soft-rot fungus</name>
    <dbReference type="NCBI Taxonomy" id="85995"/>
    <lineage>
        <taxon>Eukaryota</taxon>
        <taxon>Fungi</taxon>
        <taxon>Dikarya</taxon>
        <taxon>Ascomycota</taxon>
        <taxon>Pezizomycotina</taxon>
        <taxon>Sordariomycetes</taxon>
        <taxon>Sordariomycetidae</taxon>
        <taxon>Sordariales</taxon>
        <taxon>Chaetomiaceae</taxon>
        <taxon>Mycothermus</taxon>
    </lineage>
</organism>
<feature type="region of interest" description="Disordered" evidence="1">
    <location>
        <begin position="1"/>
        <end position="63"/>
    </location>
</feature>
<reference evidence="2 3" key="1">
    <citation type="journal article" date="2024" name="Commun. Biol.">
        <title>Comparative genomic analysis of thermophilic fungi reveals convergent evolutionary adaptations and gene losses.</title>
        <authorList>
            <person name="Steindorff A.S."/>
            <person name="Aguilar-Pontes M.V."/>
            <person name="Robinson A.J."/>
            <person name="Andreopoulos B."/>
            <person name="LaButti K."/>
            <person name="Kuo A."/>
            <person name="Mondo S."/>
            <person name="Riley R."/>
            <person name="Otillar R."/>
            <person name="Haridas S."/>
            <person name="Lipzen A."/>
            <person name="Grimwood J."/>
            <person name="Schmutz J."/>
            <person name="Clum A."/>
            <person name="Reid I.D."/>
            <person name="Moisan M.C."/>
            <person name="Butler G."/>
            <person name="Nguyen T.T.M."/>
            <person name="Dewar K."/>
            <person name="Conant G."/>
            <person name="Drula E."/>
            <person name="Henrissat B."/>
            <person name="Hansel C."/>
            <person name="Singer S."/>
            <person name="Hutchinson M.I."/>
            <person name="de Vries R.P."/>
            <person name="Natvig D.O."/>
            <person name="Powell A.J."/>
            <person name="Tsang A."/>
            <person name="Grigoriev I.V."/>
        </authorList>
    </citation>
    <scope>NUCLEOTIDE SEQUENCE [LARGE SCALE GENOMIC DNA]</scope>
    <source>
        <strain evidence="2 3">CBS 620.91</strain>
    </source>
</reference>
<gene>
    <name evidence="2" type="ORF">VTJ49DRAFT_5075</name>
</gene>
<evidence type="ECO:0000313" key="3">
    <source>
        <dbReference type="Proteomes" id="UP001583172"/>
    </source>
</evidence>
<keyword evidence="3" id="KW-1185">Reference proteome</keyword>
<dbReference type="EMBL" id="JAZGSY010000404">
    <property type="protein sequence ID" value="KAL1836486.1"/>
    <property type="molecule type" value="Genomic_DNA"/>
</dbReference>
<feature type="region of interest" description="Disordered" evidence="1">
    <location>
        <begin position="120"/>
        <end position="183"/>
    </location>
</feature>
<name>A0ABR3V4V1_HUMIN</name>
<protein>
    <submittedName>
        <fullName evidence="2">Uncharacterized protein</fullName>
    </submittedName>
</protein>
<feature type="compositionally biased region" description="Polar residues" evidence="1">
    <location>
        <begin position="17"/>
        <end position="49"/>
    </location>
</feature>
<proteinExistence type="predicted"/>
<accession>A0ABR3V4V1</accession>
<feature type="compositionally biased region" description="Low complexity" evidence="1">
    <location>
        <begin position="120"/>
        <end position="129"/>
    </location>
</feature>
<sequence>MEPHSKEKDMRQADLSEYQSKRIQLSFTDANRTPFCQSSPTKSPPQKATRSSSSPPSPRRCPWPPSLCATSTLAGTCWIGVDGTQWDQGWRIADGATGDFVKEAPSRQKDGRRTHISFFPHAACSSPHPSGHHHYGTLPEADTQTPGPPSSSASRAGWARARRPSGAPAPRDTSTSACHVRPP</sequence>
<comment type="caution">
    <text evidence="2">The sequence shown here is derived from an EMBL/GenBank/DDBJ whole genome shotgun (WGS) entry which is preliminary data.</text>
</comment>
<evidence type="ECO:0000256" key="1">
    <source>
        <dbReference type="SAM" id="MobiDB-lite"/>
    </source>
</evidence>
<dbReference type="Proteomes" id="UP001583172">
    <property type="component" value="Unassembled WGS sequence"/>
</dbReference>
<feature type="compositionally biased region" description="Basic and acidic residues" evidence="1">
    <location>
        <begin position="1"/>
        <end position="14"/>
    </location>
</feature>